<evidence type="ECO:0000313" key="7">
    <source>
        <dbReference type="Proteomes" id="UP000036458"/>
    </source>
</evidence>
<dbReference type="InterPro" id="IPR041382">
    <property type="entry name" value="SH3_16"/>
</dbReference>
<dbReference type="AlphaFoldDB" id="A0A0H4VNH8"/>
<evidence type="ECO:0000256" key="1">
    <source>
        <dbReference type="ARBA" id="ARBA00007074"/>
    </source>
</evidence>
<dbReference type="InterPro" id="IPR051202">
    <property type="entry name" value="Peptidase_C40"/>
</dbReference>
<dbReference type="Gene3D" id="2.30.30.40">
    <property type="entry name" value="SH3 Domains"/>
    <property type="match status" value="1"/>
</dbReference>
<dbReference type="Pfam" id="PF00877">
    <property type="entry name" value="NLPC_P60"/>
    <property type="match status" value="1"/>
</dbReference>
<dbReference type="KEGG" id="ruf:TH63_06030"/>
<dbReference type="Pfam" id="PF18348">
    <property type="entry name" value="SH3_16"/>
    <property type="match status" value="1"/>
</dbReference>
<evidence type="ECO:0000259" key="5">
    <source>
        <dbReference type="PROSITE" id="PS51935"/>
    </source>
</evidence>
<dbReference type="PATRIC" id="fig|1379910.4.peg.1315"/>
<dbReference type="Gene3D" id="3.90.1720.10">
    <property type="entry name" value="endopeptidase domain like (from Nostoc punctiforme)"/>
    <property type="match status" value="1"/>
</dbReference>
<evidence type="ECO:0000313" key="6">
    <source>
        <dbReference type="EMBL" id="AKQ45294.1"/>
    </source>
</evidence>
<evidence type="ECO:0000256" key="3">
    <source>
        <dbReference type="ARBA" id="ARBA00022801"/>
    </source>
</evidence>
<dbReference type="PROSITE" id="PS51935">
    <property type="entry name" value="NLPC_P60"/>
    <property type="match status" value="1"/>
</dbReference>
<dbReference type="InterPro" id="IPR038765">
    <property type="entry name" value="Papain-like_cys_pep_sf"/>
</dbReference>
<evidence type="ECO:0000256" key="4">
    <source>
        <dbReference type="ARBA" id="ARBA00022807"/>
    </source>
</evidence>
<feature type="domain" description="NlpC/P60" evidence="5">
    <location>
        <begin position="128"/>
        <end position="257"/>
    </location>
</feature>
<keyword evidence="2" id="KW-0645">Protease</keyword>
<evidence type="ECO:0000256" key="2">
    <source>
        <dbReference type="ARBA" id="ARBA00022670"/>
    </source>
</evidence>
<name>A0A0H4VNH8_9BACT</name>
<dbReference type="PANTHER" id="PTHR47053">
    <property type="entry name" value="MUREIN DD-ENDOPEPTIDASE MEPH-RELATED"/>
    <property type="match status" value="1"/>
</dbReference>
<gene>
    <name evidence="6" type="ORF">TH63_06030</name>
</gene>
<organism evidence="6 7">
    <name type="scientific">Rufibacter radiotolerans</name>
    <dbReference type="NCBI Taxonomy" id="1379910"/>
    <lineage>
        <taxon>Bacteria</taxon>
        <taxon>Pseudomonadati</taxon>
        <taxon>Bacteroidota</taxon>
        <taxon>Cytophagia</taxon>
        <taxon>Cytophagales</taxon>
        <taxon>Hymenobacteraceae</taxon>
        <taxon>Rufibacter</taxon>
    </lineage>
</organism>
<reference evidence="6 7" key="1">
    <citation type="submission" date="2015-01" db="EMBL/GenBank/DDBJ databases">
        <title>Rufibacter sp./DG31D/ whole genome sequencing.</title>
        <authorList>
            <person name="Kim M.K."/>
            <person name="Srinivasan S."/>
            <person name="Lee J.-J."/>
        </authorList>
    </citation>
    <scope>NUCLEOTIDE SEQUENCE [LARGE SCALE GENOMIC DNA]</scope>
    <source>
        <strain evidence="6 7">DG31D</strain>
    </source>
</reference>
<dbReference type="GO" id="GO:0008234">
    <property type="term" value="F:cysteine-type peptidase activity"/>
    <property type="evidence" value="ECO:0007669"/>
    <property type="project" value="UniProtKB-KW"/>
</dbReference>
<comment type="similarity">
    <text evidence="1">Belongs to the peptidase C40 family.</text>
</comment>
<dbReference type="RefSeq" id="WP_076606415.1">
    <property type="nucleotide sequence ID" value="NZ_CP010777.1"/>
</dbReference>
<dbReference type="InterPro" id="IPR000064">
    <property type="entry name" value="NLP_P60_dom"/>
</dbReference>
<sequence>MNFGICKLSLVPVRREPSDRSEQTTQLIFGECYEVLQTQEKWLQVRNGADGYEGWIDYKQHFPVTEAYFQEWNVGTHPRSMDILQTVSGTTAVTPIGIGSLLPFFDGINIRVGEDKMLYNGRATNPSMPYRENFLQKIALQFLRAPYVWGGKSIFGIDCSGFVQQVYGLCGHQLLRDAYQQVVHGQEVHFVAQARPGDVAFFDNEEGRIVHVGIVLEDQKIIHASGEVRIDQLDHYGIYNRDLKRYSHKLRIIKRIL</sequence>
<keyword evidence="4" id="KW-0788">Thiol protease</keyword>
<dbReference type="EMBL" id="CP010777">
    <property type="protein sequence ID" value="AKQ45294.1"/>
    <property type="molecule type" value="Genomic_DNA"/>
</dbReference>
<proteinExistence type="inferred from homology"/>
<accession>A0A0H4VNH8</accession>
<protein>
    <recommendedName>
        <fullName evidence="5">NlpC/P60 domain-containing protein</fullName>
    </recommendedName>
</protein>
<dbReference type="SUPFAM" id="SSF54001">
    <property type="entry name" value="Cysteine proteinases"/>
    <property type="match status" value="1"/>
</dbReference>
<dbReference type="PANTHER" id="PTHR47053:SF1">
    <property type="entry name" value="MUREIN DD-ENDOPEPTIDASE MEPH-RELATED"/>
    <property type="match status" value="1"/>
</dbReference>
<dbReference type="Proteomes" id="UP000036458">
    <property type="component" value="Chromosome"/>
</dbReference>
<dbReference type="GO" id="GO:0006508">
    <property type="term" value="P:proteolysis"/>
    <property type="evidence" value="ECO:0007669"/>
    <property type="project" value="UniProtKB-KW"/>
</dbReference>
<keyword evidence="7" id="KW-1185">Reference proteome</keyword>
<keyword evidence="3" id="KW-0378">Hydrolase</keyword>
<dbReference type="STRING" id="1379910.TH63_06030"/>